<evidence type="ECO:0000313" key="2">
    <source>
        <dbReference type="Proteomes" id="UP001056120"/>
    </source>
</evidence>
<protein>
    <submittedName>
        <fullName evidence="1">Uncharacterized protein</fullName>
    </submittedName>
</protein>
<dbReference type="EMBL" id="CM042025">
    <property type="protein sequence ID" value="KAI3808282.1"/>
    <property type="molecule type" value="Genomic_DNA"/>
</dbReference>
<evidence type="ECO:0000313" key="1">
    <source>
        <dbReference type="EMBL" id="KAI3808282.1"/>
    </source>
</evidence>
<reference evidence="2" key="1">
    <citation type="journal article" date="2022" name="Mol. Ecol. Resour.">
        <title>The genomes of chicory, endive, great burdock and yacon provide insights into Asteraceae palaeo-polyploidization history and plant inulin production.</title>
        <authorList>
            <person name="Fan W."/>
            <person name="Wang S."/>
            <person name="Wang H."/>
            <person name="Wang A."/>
            <person name="Jiang F."/>
            <person name="Liu H."/>
            <person name="Zhao H."/>
            <person name="Xu D."/>
            <person name="Zhang Y."/>
        </authorList>
    </citation>
    <scope>NUCLEOTIDE SEQUENCE [LARGE SCALE GENOMIC DNA]</scope>
    <source>
        <strain evidence="2">cv. Yunnan</strain>
    </source>
</reference>
<reference evidence="1 2" key="2">
    <citation type="journal article" date="2022" name="Mol. Ecol. Resour.">
        <title>The genomes of chicory, endive, great burdock and yacon provide insights into Asteraceae paleo-polyploidization history and plant inulin production.</title>
        <authorList>
            <person name="Fan W."/>
            <person name="Wang S."/>
            <person name="Wang H."/>
            <person name="Wang A."/>
            <person name="Jiang F."/>
            <person name="Liu H."/>
            <person name="Zhao H."/>
            <person name="Xu D."/>
            <person name="Zhang Y."/>
        </authorList>
    </citation>
    <scope>NUCLEOTIDE SEQUENCE [LARGE SCALE GENOMIC DNA]</scope>
    <source>
        <strain evidence="2">cv. Yunnan</strain>
        <tissue evidence="1">Leaves</tissue>
    </source>
</reference>
<accession>A0ACB9IJM1</accession>
<keyword evidence="2" id="KW-1185">Reference proteome</keyword>
<gene>
    <name evidence="1" type="ORF">L1987_24231</name>
</gene>
<sequence length="334" mass="36271">MTEQVCYGGGGTSAGRFTTLGTRNVKHGNLPFCPHDLLGPAALAPLAEDSTTSNNNCLLKLFQAIRIATDADPEVDHLSGLPCTVLEGLFSSLTYFFSEDGKHICDYQLALQCHIGSDAGLAADDWPCTFSLWCLNPTLVFKNMADSALSVILKSGTLSPMSSFQSELGVQFGTSFEAPHLWAGAIHNGPGNYPLNASYKKSEAYGFQDALGTSLEEIFKVVPGGCLVFFPSYKLMDKVRSRWSQTGQWSRLNAQKPVFVEPRGGQDDFEHVLKDYYDAIRQVNKPITGRRRGKKWDGNCCNATKSKGNSKGATLLAVCQGKVSEGIDFSDEIA</sequence>
<dbReference type="Proteomes" id="UP001056120">
    <property type="component" value="Linkage Group LG08"/>
</dbReference>
<proteinExistence type="predicted"/>
<organism evidence="1 2">
    <name type="scientific">Smallanthus sonchifolius</name>
    <dbReference type="NCBI Taxonomy" id="185202"/>
    <lineage>
        <taxon>Eukaryota</taxon>
        <taxon>Viridiplantae</taxon>
        <taxon>Streptophyta</taxon>
        <taxon>Embryophyta</taxon>
        <taxon>Tracheophyta</taxon>
        <taxon>Spermatophyta</taxon>
        <taxon>Magnoliopsida</taxon>
        <taxon>eudicotyledons</taxon>
        <taxon>Gunneridae</taxon>
        <taxon>Pentapetalae</taxon>
        <taxon>asterids</taxon>
        <taxon>campanulids</taxon>
        <taxon>Asterales</taxon>
        <taxon>Asteraceae</taxon>
        <taxon>Asteroideae</taxon>
        <taxon>Heliantheae alliance</taxon>
        <taxon>Millerieae</taxon>
        <taxon>Smallanthus</taxon>
    </lineage>
</organism>
<comment type="caution">
    <text evidence="1">The sequence shown here is derived from an EMBL/GenBank/DDBJ whole genome shotgun (WGS) entry which is preliminary data.</text>
</comment>
<name>A0ACB9IJM1_9ASTR</name>